<name>A0A919FFC1_9ACTN</name>
<accession>A0A919FFC1</accession>
<gene>
    <name evidence="1" type="ORF">GCM10018781_14530</name>
</gene>
<keyword evidence="2" id="KW-1185">Reference proteome</keyword>
<dbReference type="GeneID" id="95351950"/>
<organism evidence="1 2">
    <name type="scientific">Kitasatospora indigofera</name>
    <dbReference type="NCBI Taxonomy" id="67307"/>
    <lineage>
        <taxon>Bacteria</taxon>
        <taxon>Bacillati</taxon>
        <taxon>Actinomycetota</taxon>
        <taxon>Actinomycetes</taxon>
        <taxon>Kitasatosporales</taxon>
        <taxon>Streptomycetaceae</taxon>
        <taxon>Kitasatospora</taxon>
    </lineage>
</organism>
<protein>
    <submittedName>
        <fullName evidence="1">Uncharacterized protein</fullName>
    </submittedName>
</protein>
<evidence type="ECO:0000313" key="1">
    <source>
        <dbReference type="EMBL" id="GHH64078.1"/>
    </source>
</evidence>
<proteinExistence type="predicted"/>
<dbReference type="EMBL" id="BNBO01000005">
    <property type="protein sequence ID" value="GHH64078.1"/>
    <property type="molecule type" value="Genomic_DNA"/>
</dbReference>
<dbReference type="AlphaFoldDB" id="A0A919FFC1"/>
<reference evidence="1" key="1">
    <citation type="journal article" date="2014" name="Int. J. Syst. Evol. Microbiol.">
        <title>Complete genome sequence of Corynebacterium casei LMG S-19264T (=DSM 44701T), isolated from a smear-ripened cheese.</title>
        <authorList>
            <consortium name="US DOE Joint Genome Institute (JGI-PGF)"/>
            <person name="Walter F."/>
            <person name="Albersmeier A."/>
            <person name="Kalinowski J."/>
            <person name="Ruckert C."/>
        </authorList>
    </citation>
    <scope>NUCLEOTIDE SEQUENCE</scope>
    <source>
        <strain evidence="1">JCM 4646</strain>
    </source>
</reference>
<evidence type="ECO:0000313" key="2">
    <source>
        <dbReference type="Proteomes" id="UP000617734"/>
    </source>
</evidence>
<dbReference type="Proteomes" id="UP000617734">
    <property type="component" value="Unassembled WGS sequence"/>
</dbReference>
<comment type="caution">
    <text evidence="1">The sequence shown here is derived from an EMBL/GenBank/DDBJ whole genome shotgun (WGS) entry which is preliminary data.</text>
</comment>
<dbReference type="RefSeq" id="WP_190209956.1">
    <property type="nucleotide sequence ID" value="NZ_BNBO01000005.1"/>
</dbReference>
<reference evidence="1" key="2">
    <citation type="submission" date="2020-09" db="EMBL/GenBank/DDBJ databases">
        <authorList>
            <person name="Sun Q."/>
            <person name="Ohkuma M."/>
        </authorList>
    </citation>
    <scope>NUCLEOTIDE SEQUENCE</scope>
    <source>
        <strain evidence="1">JCM 4646</strain>
    </source>
</reference>
<sequence length="68" mass="7543">MSDRAKPYRPREGETVRDSRRRLTGVYMDTQGGWVYLRPEGGGVEWTARPEHIAPLVDLGADGEEGAA</sequence>